<dbReference type="Proteomes" id="UP001586593">
    <property type="component" value="Unassembled WGS sequence"/>
</dbReference>
<dbReference type="PANTHER" id="PTHR42791:SF17">
    <property type="entry name" value="ACETYLTRANSFERASE, GNAT FAMILY FAMILY (AFU_ORTHOLOGUE AFUA_8G05690)"/>
    <property type="match status" value="1"/>
</dbReference>
<dbReference type="EMBL" id="JAZHXJ010000338">
    <property type="protein sequence ID" value="KAL1864277.1"/>
    <property type="molecule type" value="Genomic_DNA"/>
</dbReference>
<dbReference type="PANTHER" id="PTHR42791">
    <property type="entry name" value="GNAT FAMILY ACETYLTRANSFERASE"/>
    <property type="match status" value="1"/>
</dbReference>
<reference evidence="2 3" key="1">
    <citation type="journal article" date="2024" name="Commun. Biol.">
        <title>Comparative genomic analysis of thermophilic fungi reveals convergent evolutionary adaptations and gene losses.</title>
        <authorList>
            <person name="Steindorff A.S."/>
            <person name="Aguilar-Pontes M.V."/>
            <person name="Robinson A.J."/>
            <person name="Andreopoulos B."/>
            <person name="LaButti K."/>
            <person name="Kuo A."/>
            <person name="Mondo S."/>
            <person name="Riley R."/>
            <person name="Otillar R."/>
            <person name="Haridas S."/>
            <person name="Lipzen A."/>
            <person name="Grimwood J."/>
            <person name="Schmutz J."/>
            <person name="Clum A."/>
            <person name="Reid I.D."/>
            <person name="Moisan M.C."/>
            <person name="Butler G."/>
            <person name="Nguyen T.T.M."/>
            <person name="Dewar K."/>
            <person name="Conant G."/>
            <person name="Drula E."/>
            <person name="Henrissat B."/>
            <person name="Hansel C."/>
            <person name="Singer S."/>
            <person name="Hutchinson M.I."/>
            <person name="de Vries R.P."/>
            <person name="Natvig D.O."/>
            <person name="Powell A.J."/>
            <person name="Tsang A."/>
            <person name="Grigoriev I.V."/>
        </authorList>
    </citation>
    <scope>NUCLEOTIDE SEQUENCE [LARGE SCALE GENOMIC DNA]</scope>
    <source>
        <strain evidence="2 3">ATCC 24622</strain>
    </source>
</reference>
<dbReference type="SUPFAM" id="SSF55729">
    <property type="entry name" value="Acyl-CoA N-acyltransferases (Nat)"/>
    <property type="match status" value="1"/>
</dbReference>
<comment type="caution">
    <text evidence="2">The sequence shown here is derived from an EMBL/GenBank/DDBJ whole genome shotgun (WGS) entry which is preliminary data.</text>
</comment>
<evidence type="ECO:0000256" key="1">
    <source>
        <dbReference type="SAM" id="MobiDB-lite"/>
    </source>
</evidence>
<organism evidence="2 3">
    <name type="scientific">Phialemonium thermophilum</name>
    <dbReference type="NCBI Taxonomy" id="223376"/>
    <lineage>
        <taxon>Eukaryota</taxon>
        <taxon>Fungi</taxon>
        <taxon>Dikarya</taxon>
        <taxon>Ascomycota</taxon>
        <taxon>Pezizomycotina</taxon>
        <taxon>Sordariomycetes</taxon>
        <taxon>Sordariomycetidae</taxon>
        <taxon>Cephalothecales</taxon>
        <taxon>Cephalothecaceae</taxon>
        <taxon>Phialemonium</taxon>
    </lineage>
</organism>
<evidence type="ECO:0000313" key="2">
    <source>
        <dbReference type="EMBL" id="KAL1864277.1"/>
    </source>
</evidence>
<sequence>MTGASPRIHVRRATKADADAILDIHFAAFLPSATNRLMFPNGVTPDARVKFGQSLFPEEPATGDGAAQKPSGDSGPETIVTVAELLPDSGTEGDAGEVIAFAKWVVYYEPRPREVWDAPRTPMTVETLGEGVNVDVYERFIGEVREMRKKWMKGEPGVLLDILASSPARGRMGAGSALLRWGLDFADQKGLDSWLESSPTGYPLYRRFGFEDVDVQDLPVTELWGVTRKSDEDWGSSTGLDVAGPLPEGAFRTVLMKRAAKKGK</sequence>
<evidence type="ECO:0000313" key="3">
    <source>
        <dbReference type="Proteomes" id="UP001586593"/>
    </source>
</evidence>
<keyword evidence="3" id="KW-1185">Reference proteome</keyword>
<proteinExistence type="predicted"/>
<dbReference type="InterPro" id="IPR052523">
    <property type="entry name" value="Trichothecene_AcTrans"/>
</dbReference>
<evidence type="ECO:0008006" key="4">
    <source>
        <dbReference type="Google" id="ProtNLM"/>
    </source>
</evidence>
<dbReference type="Gene3D" id="3.40.630.30">
    <property type="match status" value="1"/>
</dbReference>
<dbReference type="InterPro" id="IPR016181">
    <property type="entry name" value="Acyl_CoA_acyltransferase"/>
</dbReference>
<protein>
    <recommendedName>
        <fullName evidence="4">N-acetyltransferase domain-containing protein</fullName>
    </recommendedName>
</protein>
<feature type="region of interest" description="Disordered" evidence="1">
    <location>
        <begin position="56"/>
        <end position="77"/>
    </location>
</feature>
<name>A0ABR3WLA2_9PEZI</name>
<gene>
    <name evidence="2" type="ORF">VTK73DRAFT_6008</name>
</gene>
<accession>A0ABR3WLA2</accession>